<dbReference type="Proteomes" id="UP000647017">
    <property type="component" value="Unassembled WGS sequence"/>
</dbReference>
<organism evidence="3 4">
    <name type="scientific">Micromonospora andamanensis</name>
    <dbReference type="NCBI Taxonomy" id="1287068"/>
    <lineage>
        <taxon>Bacteria</taxon>
        <taxon>Bacillati</taxon>
        <taxon>Actinomycetota</taxon>
        <taxon>Actinomycetes</taxon>
        <taxon>Micromonosporales</taxon>
        <taxon>Micromonosporaceae</taxon>
        <taxon>Micromonospora</taxon>
    </lineage>
</organism>
<feature type="transmembrane region" description="Helical" evidence="2">
    <location>
        <begin position="423"/>
        <end position="440"/>
    </location>
</feature>
<keyword evidence="2" id="KW-0472">Membrane</keyword>
<comment type="caution">
    <text evidence="3">The sequence shown here is derived from an EMBL/GenBank/DDBJ whole genome shotgun (WGS) entry which is preliminary data.</text>
</comment>
<evidence type="ECO:0000256" key="2">
    <source>
        <dbReference type="SAM" id="Phobius"/>
    </source>
</evidence>
<protein>
    <recommendedName>
        <fullName evidence="5">WD40 repeat domain-containing protein</fullName>
    </recommendedName>
</protein>
<keyword evidence="2" id="KW-0812">Transmembrane</keyword>
<sequence length="462" mass="49727">MTTRLREMLHDTAAQVPAYQVEQRALATARRTRRRRATAVAAALVLVVFGGFVLPVTGTPPVDPAGSAGPGALPDRIGLPPLGSLHATDRPRTGPASVIFTGEAGRLTYDDECSLVTVVDGDTDTYRIVRSGWEMTAGTDVVLSPQGRWIAHDPQRGDPRVEIIDLVTGATRQLRSDVPGTVGTEPAGWSPDGESLVVRDSVPTHPDRSDHRRLLSLVRLNDGSSVRLAEAPSGTVPGVVVAFAPDGDRLAWQTGRVVTVARRDGSVIASFPLAPGTDLAGKGAWTPDGRWLSVARRDETGWTLRRIEPATGRDLGALGTAGVDDVVGIQLLGWTATGVPWVVSYLPHPPDSPDFTRPFPNDDRPEYGLIGSIEVLSLPPDGQPPTTLLTAPRQVVSIDIAEEVIRAGHTRVADPPRGVGGRFWIWTTVIVLAVSAIAAYRRREQLTLWWENRRVRRSGVAW</sequence>
<evidence type="ECO:0000313" key="3">
    <source>
        <dbReference type="EMBL" id="GIJ09724.1"/>
    </source>
</evidence>
<dbReference type="RefSeq" id="WP_204007101.1">
    <property type="nucleotide sequence ID" value="NZ_BOOZ01000014.1"/>
</dbReference>
<keyword evidence="4" id="KW-1185">Reference proteome</keyword>
<feature type="transmembrane region" description="Helical" evidence="2">
    <location>
        <begin position="37"/>
        <end position="57"/>
    </location>
</feature>
<evidence type="ECO:0008006" key="5">
    <source>
        <dbReference type="Google" id="ProtNLM"/>
    </source>
</evidence>
<proteinExistence type="predicted"/>
<feature type="region of interest" description="Disordered" evidence="1">
    <location>
        <begin position="64"/>
        <end position="94"/>
    </location>
</feature>
<evidence type="ECO:0000313" key="4">
    <source>
        <dbReference type="Proteomes" id="UP000647017"/>
    </source>
</evidence>
<dbReference type="Gene3D" id="2.120.10.30">
    <property type="entry name" value="TolB, C-terminal domain"/>
    <property type="match status" value="1"/>
</dbReference>
<dbReference type="SUPFAM" id="SSF69304">
    <property type="entry name" value="Tricorn protease N-terminal domain"/>
    <property type="match status" value="1"/>
</dbReference>
<keyword evidence="2" id="KW-1133">Transmembrane helix</keyword>
<dbReference type="InterPro" id="IPR011042">
    <property type="entry name" value="6-blade_b-propeller_TolB-like"/>
</dbReference>
<reference evidence="3 4" key="1">
    <citation type="submission" date="2021-01" db="EMBL/GenBank/DDBJ databases">
        <title>Whole genome shotgun sequence of Verrucosispora andamanensis NBRC 109075.</title>
        <authorList>
            <person name="Komaki H."/>
            <person name="Tamura T."/>
        </authorList>
    </citation>
    <scope>NUCLEOTIDE SEQUENCE [LARGE SCALE GENOMIC DNA]</scope>
    <source>
        <strain evidence="3 4">NBRC 109075</strain>
    </source>
</reference>
<evidence type="ECO:0000256" key="1">
    <source>
        <dbReference type="SAM" id="MobiDB-lite"/>
    </source>
</evidence>
<gene>
    <name evidence="3" type="ORF">Van01_29380</name>
</gene>
<dbReference type="EMBL" id="BOOZ01000014">
    <property type="protein sequence ID" value="GIJ09724.1"/>
    <property type="molecule type" value="Genomic_DNA"/>
</dbReference>
<accession>A0ABQ4HVM2</accession>
<name>A0ABQ4HVM2_9ACTN</name>